<comment type="similarity">
    <text evidence="1">Belongs to the peptidase M16 family.</text>
</comment>
<feature type="signal peptide" evidence="2">
    <location>
        <begin position="1"/>
        <end position="27"/>
    </location>
</feature>
<dbReference type="InterPro" id="IPR050361">
    <property type="entry name" value="MPP/UQCRC_Complex"/>
</dbReference>
<keyword evidence="2" id="KW-0732">Signal</keyword>
<dbReference type="Pfam" id="PF00675">
    <property type="entry name" value="Peptidase_M16"/>
    <property type="match status" value="2"/>
</dbReference>
<dbReference type="InterPro" id="IPR011765">
    <property type="entry name" value="Pept_M16_N"/>
</dbReference>
<evidence type="ECO:0000259" key="4">
    <source>
        <dbReference type="Pfam" id="PF05193"/>
    </source>
</evidence>
<comment type="caution">
    <text evidence="5">The sequence shown here is derived from an EMBL/GenBank/DDBJ whole genome shotgun (WGS) entry which is preliminary data.</text>
</comment>
<dbReference type="Pfam" id="PF05193">
    <property type="entry name" value="Peptidase_M16_C"/>
    <property type="match status" value="2"/>
</dbReference>
<dbReference type="PANTHER" id="PTHR11851">
    <property type="entry name" value="METALLOPROTEASE"/>
    <property type="match status" value="1"/>
</dbReference>
<dbReference type="OrthoDB" id="9811314at2"/>
<gene>
    <name evidence="5" type="ORF">FW784_06150</name>
</gene>
<dbReference type="EMBL" id="VTRV01000047">
    <property type="protein sequence ID" value="TZF90233.1"/>
    <property type="molecule type" value="Genomic_DNA"/>
</dbReference>
<feature type="domain" description="Peptidase M16 C-terminal" evidence="4">
    <location>
        <begin position="680"/>
        <end position="855"/>
    </location>
</feature>
<name>A0A5D8Z818_9GAMM</name>
<accession>A0A5D8Z818</accession>
<evidence type="ECO:0000256" key="2">
    <source>
        <dbReference type="SAM" id="SignalP"/>
    </source>
</evidence>
<dbReference type="PANTHER" id="PTHR11851:SF49">
    <property type="entry name" value="MITOCHONDRIAL-PROCESSING PEPTIDASE SUBUNIT ALPHA"/>
    <property type="match status" value="1"/>
</dbReference>
<proteinExistence type="inferred from homology"/>
<organism evidence="5 6">
    <name type="scientific">Cognatilysobacter lacus</name>
    <dbReference type="NCBI Taxonomy" id="1643323"/>
    <lineage>
        <taxon>Bacteria</taxon>
        <taxon>Pseudomonadati</taxon>
        <taxon>Pseudomonadota</taxon>
        <taxon>Gammaproteobacteria</taxon>
        <taxon>Lysobacterales</taxon>
        <taxon>Lysobacteraceae</taxon>
        <taxon>Cognatilysobacter</taxon>
    </lineage>
</organism>
<keyword evidence="6" id="KW-1185">Reference proteome</keyword>
<dbReference type="Gene3D" id="3.30.830.10">
    <property type="entry name" value="Metalloenzyme, LuxS/M16 peptidase-like"/>
    <property type="match status" value="4"/>
</dbReference>
<evidence type="ECO:0000313" key="5">
    <source>
        <dbReference type="EMBL" id="TZF90233.1"/>
    </source>
</evidence>
<evidence type="ECO:0000256" key="1">
    <source>
        <dbReference type="ARBA" id="ARBA00007261"/>
    </source>
</evidence>
<dbReference type="AlphaFoldDB" id="A0A5D8Z818"/>
<evidence type="ECO:0000313" key="6">
    <source>
        <dbReference type="Proteomes" id="UP000323164"/>
    </source>
</evidence>
<feature type="domain" description="Peptidase M16 N-terminal" evidence="3">
    <location>
        <begin position="58"/>
        <end position="199"/>
    </location>
</feature>
<sequence length="952" mass="102457">MSPSPFRITALALGIALAAGTAAPASAAPVTPAVVAAPAALDIPYQRFVLPNGLTLLVHEDHKAPVVAVAVWYHVGSKDEPARKTGFAHLFEHLMFNGSENHPGEFFEPFEQAGATGQNGTTWLDRTNYYETVPTTALDMALWMESDRMGHLLGAIDQKTLDEQRGVVQNEKRQGENEPYGRVDERMLLQTFPANHPYHHDTIGSMADLDAASLDDVKTWFRTYYGAANTTLVMSGDIDVATAKAKALQYFGDIPAGPAVARQAKWVAARTASTRDSMDDRVAQARIYREWNIPGRGERDLTLLDLAADVLGGGKTSRLYQRLVYQDHLVDDVSVGITPFELASQFTLQADVKKGVDPAKVEAAVADEWARFLAKGPTQEELTRLKAANRAAVVRSLERVSGKATQLAEGQVYLGNPDAWKRSFDWNQKATASDVLAAAKKWIARGDYTLTVVPTTGTPKDETVAGLPAGTRPADIAGRPTTAFKVTASDIDRKKGVPTVDRFPDLTFPNVQRGHLKNGIEVVLAERHSVPVVNVSLQFDAGYASDAGGKLGAASFTSAMLDEGTAKLDSVQIAKLRERLGMGLSTGCGLDACSVTGSMLSDSLAPSLGLLADVVRNPAFRAADIERVRAQWLAGIAQEKTQPSGIAMRTLPPLLYGDGHPYAIPFSGTGTEASIRSLGVADMRGWQSSWLRPDNVRIIVAGDTTLPAITQQLNAVFADWTPPSVARGTKSIPDVAAQAKPRVFLIDKPGATQSLILAGVLAPPTTVANNLPIQTMNSAFGGTFTSRLNMNLREDKHWAYGAFSFMSDALGQRPYMLYAPVQTDKTKESAAEMLREVRDVIGPRPLSDAEITKIKVNDVRSLPGSYETIGAVLGALSENALYHRPDDYVPTLRSRIEAQTDADVQAAATEILHPEALTWVIVGDLSKIEAGVRSLDLGAVQVLDADGKPVAK</sequence>
<dbReference type="InterPro" id="IPR007863">
    <property type="entry name" value="Peptidase_M16_C"/>
</dbReference>
<dbReference type="Proteomes" id="UP000323164">
    <property type="component" value="Unassembled WGS sequence"/>
</dbReference>
<dbReference type="SUPFAM" id="SSF63411">
    <property type="entry name" value="LuxS/MPP-like metallohydrolase"/>
    <property type="match status" value="4"/>
</dbReference>
<protein>
    <submittedName>
        <fullName evidence="5">Insulinase family protein</fullName>
    </submittedName>
</protein>
<dbReference type="InterPro" id="IPR011249">
    <property type="entry name" value="Metalloenz_LuxS/M16"/>
</dbReference>
<reference evidence="5 6" key="1">
    <citation type="submission" date="2019-08" db="EMBL/GenBank/DDBJ databases">
        <title>Draft genome sequence of Lysobacter sp. UKS-15.</title>
        <authorList>
            <person name="Im W.-T."/>
        </authorList>
    </citation>
    <scope>NUCLEOTIDE SEQUENCE [LARGE SCALE GENOMIC DNA]</scope>
    <source>
        <strain evidence="5 6">UKS-15</strain>
    </source>
</reference>
<feature type="domain" description="Peptidase M16 C-terminal" evidence="4">
    <location>
        <begin position="213"/>
        <end position="388"/>
    </location>
</feature>
<evidence type="ECO:0000259" key="3">
    <source>
        <dbReference type="Pfam" id="PF00675"/>
    </source>
</evidence>
<dbReference type="GO" id="GO:0046872">
    <property type="term" value="F:metal ion binding"/>
    <property type="evidence" value="ECO:0007669"/>
    <property type="project" value="InterPro"/>
</dbReference>
<feature type="domain" description="Peptidase M16 N-terminal" evidence="3">
    <location>
        <begin position="522"/>
        <end position="643"/>
    </location>
</feature>
<feature type="chain" id="PRO_5022829538" evidence="2">
    <location>
        <begin position="28"/>
        <end position="952"/>
    </location>
</feature>